<feature type="active site" description="Acyl-ester intermediate" evidence="14">
    <location>
        <position position="331"/>
    </location>
</feature>
<dbReference type="UniPathway" id="UPA00219"/>
<evidence type="ECO:0000256" key="2">
    <source>
        <dbReference type="ARBA" id="ARBA00004236"/>
    </source>
</evidence>
<dbReference type="GO" id="GO:0005886">
    <property type="term" value="C:plasma membrane"/>
    <property type="evidence" value="ECO:0007669"/>
    <property type="project" value="UniProtKB-SubCell"/>
</dbReference>
<feature type="domain" description="Penicillin-binding protein dimerisation" evidence="16">
    <location>
        <begin position="65"/>
        <end position="240"/>
    </location>
</feature>
<dbReference type="Gene3D" id="3.30.1390.30">
    <property type="entry name" value="Penicillin-binding protein 2a, domain 3"/>
    <property type="match status" value="1"/>
</dbReference>
<keyword evidence="5 14" id="KW-0121">Carboxypeptidase</keyword>
<evidence type="ECO:0000256" key="8">
    <source>
        <dbReference type="ARBA" id="ARBA00022801"/>
    </source>
</evidence>
<dbReference type="NCBIfam" id="TIGR03423">
    <property type="entry name" value="pbp2_mrdA"/>
    <property type="match status" value="1"/>
</dbReference>
<dbReference type="GO" id="GO:0009002">
    <property type="term" value="F:serine-type D-Ala-D-Ala carboxypeptidase activity"/>
    <property type="evidence" value="ECO:0007669"/>
    <property type="project" value="UniProtKB-UniRule"/>
</dbReference>
<keyword evidence="18" id="KW-1185">Reference proteome</keyword>
<keyword evidence="12 14" id="KW-0472">Membrane</keyword>
<name>A0A1C3EF60_9GAMM</name>
<accession>A0A1C3EF60</accession>
<keyword evidence="7 14" id="KW-0812">Transmembrane</keyword>
<dbReference type="InterPro" id="IPR005311">
    <property type="entry name" value="PBP_dimer"/>
</dbReference>
<comment type="catalytic activity">
    <reaction evidence="14">
        <text>Preferential cleavage: (Ac)2-L-Lys-D-Ala-|-D-Ala. Also transpeptidation of peptidyl-alanyl moieties that are N-acyl substituents of D-alanine.</text>
        <dbReference type="EC" id="3.4.16.4"/>
    </reaction>
</comment>
<comment type="similarity">
    <text evidence="14">Belongs to the transpeptidase family. MrdA subfamily.</text>
</comment>
<dbReference type="Pfam" id="PF03717">
    <property type="entry name" value="PBP_dimer"/>
    <property type="match status" value="1"/>
</dbReference>
<organism evidence="17 18">
    <name type="scientific">Veronia pacifica</name>
    <dbReference type="NCBI Taxonomy" id="1080227"/>
    <lineage>
        <taxon>Bacteria</taxon>
        <taxon>Pseudomonadati</taxon>
        <taxon>Pseudomonadota</taxon>
        <taxon>Gammaproteobacteria</taxon>
        <taxon>Vibrionales</taxon>
        <taxon>Vibrionaceae</taxon>
        <taxon>Veronia</taxon>
    </lineage>
</organism>
<evidence type="ECO:0000256" key="12">
    <source>
        <dbReference type="ARBA" id="ARBA00023136"/>
    </source>
</evidence>
<dbReference type="InterPro" id="IPR012338">
    <property type="entry name" value="Beta-lactam/transpept-like"/>
</dbReference>
<reference evidence="17 18" key="1">
    <citation type="submission" date="2016-05" db="EMBL/GenBank/DDBJ databases">
        <title>Genomic Taxonomy of the Vibrionaceae.</title>
        <authorList>
            <person name="Gomez-Gil B."/>
            <person name="Enciso-Ibarra J."/>
        </authorList>
    </citation>
    <scope>NUCLEOTIDE SEQUENCE [LARGE SCALE GENOMIC DNA]</scope>
    <source>
        <strain evidence="17 18">CAIM 1920</strain>
    </source>
</reference>
<dbReference type="PANTHER" id="PTHR30627:SF2">
    <property type="entry name" value="PEPTIDOGLYCAN D,D-TRANSPEPTIDASE MRDA"/>
    <property type="match status" value="1"/>
</dbReference>
<evidence type="ECO:0000256" key="14">
    <source>
        <dbReference type="HAMAP-Rule" id="MF_02081"/>
    </source>
</evidence>
<dbReference type="SUPFAM" id="SSF56519">
    <property type="entry name" value="Penicillin binding protein dimerisation domain"/>
    <property type="match status" value="1"/>
</dbReference>
<keyword evidence="13 14" id="KW-0961">Cell wall biogenesis/degradation</keyword>
<dbReference type="EMBL" id="LYBM01000028">
    <property type="protein sequence ID" value="ODA31875.1"/>
    <property type="molecule type" value="Genomic_DNA"/>
</dbReference>
<comment type="pathway">
    <text evidence="14">Cell wall biogenesis; peptidoglycan biosynthesis.</text>
</comment>
<dbReference type="HAMAP" id="MF_02081">
    <property type="entry name" value="MrdA_transpept"/>
    <property type="match status" value="1"/>
</dbReference>
<dbReference type="STRING" id="1080227.A8L45_14800"/>
<dbReference type="Gene3D" id="3.40.710.10">
    <property type="entry name" value="DD-peptidase/beta-lactamase superfamily"/>
    <property type="match status" value="1"/>
</dbReference>
<dbReference type="AlphaFoldDB" id="A0A1C3EF60"/>
<dbReference type="GO" id="GO:0071972">
    <property type="term" value="F:peptidoglycan L,D-transpeptidase activity"/>
    <property type="evidence" value="ECO:0007669"/>
    <property type="project" value="TreeGrafter"/>
</dbReference>
<dbReference type="Gene3D" id="3.90.1310.10">
    <property type="entry name" value="Penicillin-binding protein 2a (Domain 2)"/>
    <property type="match status" value="1"/>
</dbReference>
<keyword evidence="10 14" id="KW-0573">Peptidoglycan synthesis</keyword>
<dbReference type="GO" id="GO:0009252">
    <property type="term" value="P:peptidoglycan biosynthetic process"/>
    <property type="evidence" value="ECO:0007669"/>
    <property type="project" value="UniProtKB-UniRule"/>
</dbReference>
<comment type="subcellular location">
    <subcellularLocation>
        <location evidence="14">Cell inner membrane</location>
        <topology evidence="14">Single-pass membrane protein</topology>
    </subcellularLocation>
    <subcellularLocation>
        <location evidence="2">Cell membrane</location>
    </subcellularLocation>
    <subcellularLocation>
        <location evidence="1">Membrane</location>
        <topology evidence="1">Single-pass membrane protein</topology>
    </subcellularLocation>
</comment>
<feature type="transmembrane region" description="Helical" evidence="14">
    <location>
        <begin position="21"/>
        <end position="43"/>
    </location>
</feature>
<proteinExistence type="inferred from homology"/>
<keyword evidence="9 14" id="KW-0133">Cell shape</keyword>
<evidence type="ECO:0000256" key="1">
    <source>
        <dbReference type="ARBA" id="ARBA00004167"/>
    </source>
</evidence>
<keyword evidence="4 14" id="KW-0997">Cell inner membrane</keyword>
<sequence>MKHKRSPIRDHRSESALFFRRAVLAFSMIIFLVSVLVVNLYALQVSDHQDYKTRSNDNRIKVVPIAPNRGLIYDRNGVLLAENRPVYSLELIPEQVKNIPETIAALSEFIYITDSHIRNFKKEKRRSRRFQTVTLKSQLTEQEVAVFSVNQHKFAGVEVKGYLKRYYPFGDALTHVLGYVAKINDRDLERLDREERSNNYKATRDIGKLGIERYYEEDLHGTAGYQEVEVNSRGRIIRTLKYVPPEPGRDLVLNLDIELQLYIRELLGDNRGAAVVLDPKTSGVLAMVSTPSYDPNLFVNGISPSQYSALLNDRNRPLYNRATLGTYPPASTVKPFIAVAALQENVITTSTIRNDPGYWRLPNSSTRPFRDWKKGGHGRVDVVKSVEESVDTFFYQIAYDMGIDRLSRWMSKFGFGEYTGIDIHEESRANMPTREWKMSRYRKPWYQGDTIPVGIGQGYWTATPMQIAKAASVLVNHGVVNPPHVVSGFINDEASSPLKSDPYPPIANVPDKFWLTTLEGMRRVNHGKKGTARNSFNRAKYQSAGKTGTAQVFGLGENEKYNSDELAEHLIDHALYVGFAPFEAPEVIVALVLENAGGGSSNAAPVARQIFDHILVDTPPRKEVN</sequence>
<dbReference type="Proteomes" id="UP000094936">
    <property type="component" value="Unassembled WGS sequence"/>
</dbReference>
<dbReference type="InterPro" id="IPR050515">
    <property type="entry name" value="Beta-lactam/transpept"/>
</dbReference>
<keyword evidence="3 14" id="KW-1003">Cell membrane</keyword>
<dbReference type="PANTHER" id="PTHR30627">
    <property type="entry name" value="PEPTIDOGLYCAN D,D-TRANSPEPTIDASE"/>
    <property type="match status" value="1"/>
</dbReference>
<dbReference type="InterPro" id="IPR001460">
    <property type="entry name" value="PCN-bd_Tpept"/>
</dbReference>
<evidence type="ECO:0000259" key="16">
    <source>
        <dbReference type="Pfam" id="PF03717"/>
    </source>
</evidence>
<evidence type="ECO:0000256" key="3">
    <source>
        <dbReference type="ARBA" id="ARBA00022475"/>
    </source>
</evidence>
<evidence type="ECO:0000256" key="13">
    <source>
        <dbReference type="ARBA" id="ARBA00023316"/>
    </source>
</evidence>
<dbReference type="InterPro" id="IPR036138">
    <property type="entry name" value="PBP_dimer_sf"/>
</dbReference>
<dbReference type="SUPFAM" id="SSF56601">
    <property type="entry name" value="beta-lactamase/transpeptidase-like"/>
    <property type="match status" value="1"/>
</dbReference>
<dbReference type="OrthoDB" id="9766847at2"/>
<evidence type="ECO:0000256" key="9">
    <source>
        <dbReference type="ARBA" id="ARBA00022960"/>
    </source>
</evidence>
<dbReference type="GO" id="GO:0008360">
    <property type="term" value="P:regulation of cell shape"/>
    <property type="evidence" value="ECO:0007669"/>
    <property type="project" value="UniProtKB-KW"/>
</dbReference>
<gene>
    <name evidence="14" type="primary">mrdA</name>
    <name evidence="17" type="ORF">A8L45_14800</name>
</gene>
<evidence type="ECO:0000313" key="18">
    <source>
        <dbReference type="Proteomes" id="UP000094936"/>
    </source>
</evidence>
<dbReference type="Pfam" id="PF00905">
    <property type="entry name" value="Transpeptidase"/>
    <property type="match status" value="1"/>
</dbReference>
<feature type="domain" description="Penicillin-binding protein transpeptidase" evidence="15">
    <location>
        <begin position="272"/>
        <end position="611"/>
    </location>
</feature>
<dbReference type="GO" id="GO:0008658">
    <property type="term" value="F:penicillin binding"/>
    <property type="evidence" value="ECO:0007669"/>
    <property type="project" value="UniProtKB-UniRule"/>
</dbReference>
<dbReference type="FunFam" id="3.90.1310.10:FF:000001">
    <property type="entry name" value="Peptidoglycan D,D-transpeptidase MrdA"/>
    <property type="match status" value="1"/>
</dbReference>
<dbReference type="GO" id="GO:0071555">
    <property type="term" value="P:cell wall organization"/>
    <property type="evidence" value="ECO:0007669"/>
    <property type="project" value="UniProtKB-KW"/>
</dbReference>
<evidence type="ECO:0000256" key="7">
    <source>
        <dbReference type="ARBA" id="ARBA00022692"/>
    </source>
</evidence>
<keyword evidence="6 14" id="KW-0645">Protease</keyword>
<comment type="caution">
    <text evidence="14">Lacks conserved residue(s) required for the propagation of feature annotation.</text>
</comment>
<dbReference type="EC" id="3.4.16.4" evidence="14"/>
<evidence type="ECO:0000313" key="17">
    <source>
        <dbReference type="EMBL" id="ODA31875.1"/>
    </source>
</evidence>
<comment type="caution">
    <text evidence="17">The sequence shown here is derived from an EMBL/GenBank/DDBJ whole genome shotgun (WGS) entry which is preliminary data.</text>
</comment>
<protein>
    <recommendedName>
        <fullName evidence="14">Peptidoglycan D,D-transpeptidase MrdA</fullName>
        <ecNumber evidence="14">3.4.16.4</ecNumber>
    </recommendedName>
    <alternativeName>
        <fullName evidence="14">Penicillin-binding protein 2</fullName>
        <shortName evidence="14">PBP-2</shortName>
    </alternativeName>
</protein>
<evidence type="ECO:0000256" key="6">
    <source>
        <dbReference type="ARBA" id="ARBA00022670"/>
    </source>
</evidence>
<keyword evidence="8 14" id="KW-0378">Hydrolase</keyword>
<evidence type="ECO:0000256" key="10">
    <source>
        <dbReference type="ARBA" id="ARBA00022984"/>
    </source>
</evidence>
<dbReference type="GO" id="GO:0006508">
    <property type="term" value="P:proteolysis"/>
    <property type="evidence" value="ECO:0007669"/>
    <property type="project" value="UniProtKB-KW"/>
</dbReference>
<comment type="function">
    <text evidence="14">Catalyzes cross-linking of the peptidoglycan cell wall.</text>
</comment>
<evidence type="ECO:0000256" key="5">
    <source>
        <dbReference type="ARBA" id="ARBA00022645"/>
    </source>
</evidence>
<dbReference type="InterPro" id="IPR017790">
    <property type="entry name" value="Penicillin-binding_protein_2"/>
</dbReference>
<dbReference type="RefSeq" id="WP_068903607.1">
    <property type="nucleotide sequence ID" value="NZ_JBHUIF010000028.1"/>
</dbReference>
<evidence type="ECO:0000256" key="11">
    <source>
        <dbReference type="ARBA" id="ARBA00022989"/>
    </source>
</evidence>
<evidence type="ECO:0000256" key="4">
    <source>
        <dbReference type="ARBA" id="ARBA00022519"/>
    </source>
</evidence>
<evidence type="ECO:0000259" key="15">
    <source>
        <dbReference type="Pfam" id="PF00905"/>
    </source>
</evidence>
<keyword evidence="11 14" id="KW-1133">Transmembrane helix</keyword>
<dbReference type="FunFam" id="3.40.710.10:FF:000004">
    <property type="entry name" value="Peptidoglycan D,D-transpeptidase MrdA"/>
    <property type="match status" value="1"/>
</dbReference>